<dbReference type="SUPFAM" id="SSF48726">
    <property type="entry name" value="Immunoglobulin"/>
    <property type="match status" value="1"/>
</dbReference>
<dbReference type="CDD" id="cd00057">
    <property type="entry name" value="FA58C"/>
    <property type="match status" value="1"/>
</dbReference>
<dbReference type="InterPro" id="IPR036179">
    <property type="entry name" value="Ig-like_dom_sf"/>
</dbReference>
<evidence type="ECO:0000313" key="3">
    <source>
        <dbReference type="EMBL" id="CAH3019604.1"/>
    </source>
</evidence>
<dbReference type="InterPro" id="IPR013783">
    <property type="entry name" value="Ig-like_fold"/>
</dbReference>
<dbReference type="PROSITE" id="PS01286">
    <property type="entry name" value="FA58C_2"/>
    <property type="match status" value="1"/>
</dbReference>
<dbReference type="InterPro" id="IPR000421">
    <property type="entry name" value="FA58C"/>
</dbReference>
<evidence type="ECO:0000313" key="4">
    <source>
        <dbReference type="Proteomes" id="UP001159427"/>
    </source>
</evidence>
<dbReference type="SUPFAM" id="SSF49785">
    <property type="entry name" value="Galactose-binding domain-like"/>
    <property type="match status" value="4"/>
</dbReference>
<feature type="domain" description="Ig-like" evidence="2">
    <location>
        <begin position="1350"/>
        <end position="1452"/>
    </location>
</feature>
<dbReference type="PANTHER" id="PTHR24543:SF291">
    <property type="entry name" value="SMOKE ALARM, ISOFORM D"/>
    <property type="match status" value="1"/>
</dbReference>
<dbReference type="PROSITE" id="PS50835">
    <property type="entry name" value="IG_LIKE"/>
    <property type="match status" value="1"/>
</dbReference>
<dbReference type="Gene3D" id="2.60.40.10">
    <property type="entry name" value="Immunoglobulins"/>
    <property type="match status" value="2"/>
</dbReference>
<proteinExistence type="predicted"/>
<dbReference type="SMART" id="SM00409">
    <property type="entry name" value="IG"/>
    <property type="match status" value="2"/>
</dbReference>
<feature type="domain" description="F5/8 type C" evidence="1">
    <location>
        <begin position="466"/>
        <end position="625"/>
    </location>
</feature>
<keyword evidence="4" id="KW-1185">Reference proteome</keyword>
<dbReference type="Gene3D" id="2.60.120.260">
    <property type="entry name" value="Galactose-binding domain-like"/>
    <property type="match status" value="4"/>
</dbReference>
<dbReference type="EMBL" id="CALNXI010000120">
    <property type="protein sequence ID" value="CAH3019604.1"/>
    <property type="molecule type" value="Genomic_DNA"/>
</dbReference>
<reference evidence="3 4" key="1">
    <citation type="submission" date="2022-05" db="EMBL/GenBank/DDBJ databases">
        <authorList>
            <consortium name="Genoscope - CEA"/>
            <person name="William W."/>
        </authorList>
    </citation>
    <scope>NUCLEOTIDE SEQUENCE [LARGE SCALE GENOMIC DNA]</scope>
</reference>
<dbReference type="PROSITE" id="PS50022">
    <property type="entry name" value="FA58C_3"/>
    <property type="match status" value="3"/>
</dbReference>
<sequence length="1513" mass="174965">MKLISGAVVEGWKWGQGGGPDKEWTDTVTHYSVEFSPDGRLWTVVKDEYGLPRVIIYSYVSFLQHFRVEREHKSVRKNYSKAKARYQAFDPFLHARFFRLKIRAWRGHQCLTLELYGCDSYWAMENKQLIQRQKRINIEHCHYLQPIEVKYWQLTPGSAASTRNYGKWGLGSEMKWCVAKNRPKDSGWLEFDLLYPRFISRIVVTSTSVPEKEEQDMDFSQIYVSLDGREWKSFGKGISLSLEGIYYHERIDAVRYIRIFTHLISYFSTCVRLQLFGCSDEVQSLGLWNDKGRVKFSGVTLFQRSSSATPQQIRLVKPGQSLSCFLNHDNVRWIEIDMRKVFAVTRIIFLGAKSDERGKECLKSKSAKLVNIHYSIDGRIWSLFGTYNQLSGDKSNMGLNIHFEEKYGPGCFAMLDIMPTIYARHIHFYQRARPKTSGVTECLALDIFGNEPGNPRPYYGRRKPGCNSPLGMESKKIKDSQIKVSTFSTSRFDTRATNARLNSNGGWCVKTMLTFSKKEKKFHIPNEYLEIDLLSEKFIDGFATQGHSSYSNGRWVTGYVVHYSLNGFSWDVISAEERERYFVANKNRRDTVRQYLNPRIRARFVRFVPVAWHNWICMRAEIYGCDAGESLQDKLEKKLLEINKERLQLSMVVPGLLRNKYRDEFNLFYGRTIVGCGTPDREPWWGNYRYLAHLLDHEKTFWVQQAFNNEFNASGYWLLFLHELRVLKTKSAKHFVCKGIMKDGTELYRHHVIASKIGIMLLSPPLQIMLPHFYLYNRRLEVVGARKNLASPIRSSPSLKLRSTPLGAKGLVTWNRIVFSFSLESPTIIVQQRIDVAYDGGKPIWKKPAVVYASGPVASIGVIVTGIPYLMAGMPRSYISDRKWSLSYLGQVPHYEHVQFMSKSCSKLAQLRGYDHFVLRNDQCYSSHALPANVYKKQDLNAAPDKSQRDFNVPYFLKGMSKLFIALLYEGVNVFRVDDPRSEPRVFHELRQKKMAEDAESDIAIRFDDENERLLLKLCRSYLIPPIVFTLCFFNLGKFQSYEIAWYKLKANTVNQWIQIFKYQVKDPDRETSLLFTLETIGDDLNFNYLRARGRYRAYDKTYFGDYFSASHVLEIDRLSTVDLGTYKVMVRVLATGAWSEAIIELRHEEEPRISLPETFGACAKASTEVKVTMNEKNFRDPNAWNVNWYHWHRWYGGWKRSPTAQGSTILRVPKPLLRQTGEWYEVEVRNQFGFAKGVSKIIVIEDVPTITWITQSPHFAAKDVSDVLEVKIENDKTLVRVDWYHNGTLIERTTEGFAFPGEKHGSTSFRKKLKLSRISFETAGAYRVVAKGKYCQFEKNVEVRVIISPRLIVKPHAVYLRSFEGESEVNMNITVKGGVPKPMLEDMEWKKGSQLLTPSRYGRVILETSLNKKEDWFTVLIIRNLKESDSGDYTFTVKTGPATKVMTKSLVVIPKHEYFSRKNDDTTTTTDSSILETLPTSTPSSASSFCPWSTMVLNIYSVLLVIEYLCCY</sequence>
<dbReference type="PANTHER" id="PTHR24543">
    <property type="entry name" value="MULTICOPPER OXIDASE-RELATED"/>
    <property type="match status" value="1"/>
</dbReference>
<dbReference type="Proteomes" id="UP001159427">
    <property type="component" value="Unassembled WGS sequence"/>
</dbReference>
<name>A0ABN8LV95_9CNID</name>
<protein>
    <recommendedName>
        <fullName evidence="5">Coagulation factor V</fullName>
    </recommendedName>
</protein>
<dbReference type="InterPro" id="IPR008979">
    <property type="entry name" value="Galactose-bd-like_sf"/>
</dbReference>
<organism evidence="3 4">
    <name type="scientific">Porites evermanni</name>
    <dbReference type="NCBI Taxonomy" id="104178"/>
    <lineage>
        <taxon>Eukaryota</taxon>
        <taxon>Metazoa</taxon>
        <taxon>Cnidaria</taxon>
        <taxon>Anthozoa</taxon>
        <taxon>Hexacorallia</taxon>
        <taxon>Scleractinia</taxon>
        <taxon>Fungiina</taxon>
        <taxon>Poritidae</taxon>
        <taxon>Porites</taxon>
    </lineage>
</organism>
<dbReference type="InterPro" id="IPR003599">
    <property type="entry name" value="Ig_sub"/>
</dbReference>
<accession>A0ABN8LV95</accession>
<dbReference type="InterPro" id="IPR007110">
    <property type="entry name" value="Ig-like_dom"/>
</dbReference>
<feature type="domain" description="F5/8 type C" evidence="1">
    <location>
        <begin position="1"/>
        <end position="118"/>
    </location>
</feature>
<dbReference type="SMART" id="SM00231">
    <property type="entry name" value="FA58C"/>
    <property type="match status" value="1"/>
</dbReference>
<dbReference type="Pfam" id="PF00754">
    <property type="entry name" value="F5_F8_type_C"/>
    <property type="match status" value="1"/>
</dbReference>
<evidence type="ECO:0000259" key="2">
    <source>
        <dbReference type="PROSITE" id="PS50835"/>
    </source>
</evidence>
<evidence type="ECO:0000259" key="1">
    <source>
        <dbReference type="PROSITE" id="PS50022"/>
    </source>
</evidence>
<comment type="caution">
    <text evidence="3">The sequence shown here is derived from an EMBL/GenBank/DDBJ whole genome shotgun (WGS) entry which is preliminary data.</text>
</comment>
<evidence type="ECO:0008006" key="5">
    <source>
        <dbReference type="Google" id="ProtNLM"/>
    </source>
</evidence>
<gene>
    <name evidence="3" type="ORF">PEVE_00003403</name>
</gene>
<feature type="domain" description="F5/8 type C" evidence="1">
    <location>
        <begin position="176"/>
        <end position="278"/>
    </location>
</feature>